<protein>
    <recommendedName>
        <fullName evidence="4">YbaB/EbfC DNA-binding family protein</fullName>
    </recommendedName>
</protein>
<gene>
    <name evidence="2" type="ORF">ACFPCV_19175</name>
</gene>
<dbReference type="RefSeq" id="WP_378057598.1">
    <property type="nucleotide sequence ID" value="NZ_JBHSIS010000008.1"/>
</dbReference>
<feature type="compositionally biased region" description="Basic and acidic residues" evidence="1">
    <location>
        <begin position="134"/>
        <end position="147"/>
    </location>
</feature>
<keyword evidence="3" id="KW-1185">Reference proteome</keyword>
<feature type="region of interest" description="Disordered" evidence="1">
    <location>
        <begin position="117"/>
        <end position="154"/>
    </location>
</feature>
<name>A0ABV9S1W6_9PSEU</name>
<dbReference type="Gene3D" id="3.30.1310.10">
    <property type="entry name" value="Nucleoid-associated protein YbaB-like domain"/>
    <property type="match status" value="1"/>
</dbReference>
<proteinExistence type="predicted"/>
<evidence type="ECO:0000313" key="3">
    <source>
        <dbReference type="Proteomes" id="UP001595859"/>
    </source>
</evidence>
<sequence>MSDEHSVGALNDRARRLSDEAAHVYSVTRRRKEALRAAEARALKVSGEAASHDGSVRARVDAGGMLTELVLTDKALRSGPGELARLVTTVTQRAAADARSSVRDTYDRLRDEGIVRGVPVLLPAPQTEAPQRPGKPEEEASYEERSVVRRRGPR</sequence>
<reference evidence="3" key="1">
    <citation type="journal article" date="2019" name="Int. J. Syst. Evol. Microbiol.">
        <title>The Global Catalogue of Microorganisms (GCM) 10K type strain sequencing project: providing services to taxonomists for standard genome sequencing and annotation.</title>
        <authorList>
            <consortium name="The Broad Institute Genomics Platform"/>
            <consortium name="The Broad Institute Genome Sequencing Center for Infectious Disease"/>
            <person name="Wu L."/>
            <person name="Ma J."/>
        </authorList>
    </citation>
    <scope>NUCLEOTIDE SEQUENCE [LARGE SCALE GENOMIC DNA]</scope>
    <source>
        <strain evidence="3">ZS-22-S1</strain>
    </source>
</reference>
<evidence type="ECO:0000313" key="2">
    <source>
        <dbReference type="EMBL" id="MFC4855638.1"/>
    </source>
</evidence>
<evidence type="ECO:0000256" key="1">
    <source>
        <dbReference type="SAM" id="MobiDB-lite"/>
    </source>
</evidence>
<dbReference type="EMBL" id="JBHSIS010000008">
    <property type="protein sequence ID" value="MFC4855638.1"/>
    <property type="molecule type" value="Genomic_DNA"/>
</dbReference>
<organism evidence="2 3">
    <name type="scientific">Actinophytocola glycyrrhizae</name>
    <dbReference type="NCBI Taxonomy" id="2044873"/>
    <lineage>
        <taxon>Bacteria</taxon>
        <taxon>Bacillati</taxon>
        <taxon>Actinomycetota</taxon>
        <taxon>Actinomycetes</taxon>
        <taxon>Pseudonocardiales</taxon>
        <taxon>Pseudonocardiaceae</taxon>
    </lineage>
</organism>
<dbReference type="Proteomes" id="UP001595859">
    <property type="component" value="Unassembled WGS sequence"/>
</dbReference>
<comment type="caution">
    <text evidence="2">The sequence shown here is derived from an EMBL/GenBank/DDBJ whole genome shotgun (WGS) entry which is preliminary data.</text>
</comment>
<evidence type="ECO:0008006" key="4">
    <source>
        <dbReference type="Google" id="ProtNLM"/>
    </source>
</evidence>
<dbReference type="InterPro" id="IPR036894">
    <property type="entry name" value="YbaB-like_sf"/>
</dbReference>
<accession>A0ABV9S1W6</accession>